<sequence length="164" mass="18637">MLVMHRLTAVLLLLLVSVSVVQAQTPDWKAELGEDIVQIRGDKMMMEEYALLKLNVEGQKTNNLQVKLYAEAPKDGIISRDNFVNLTSMITYMSLLEIYARAYQLSASEYLQAVDIEQIPNPIGTPDIELNLTATNAGLQIEFVNTADNQRRRVTRTWEEMYAE</sequence>
<gene>
    <name evidence="2" type="ORF">CRI94_04425</name>
</gene>
<reference evidence="2 3" key="1">
    <citation type="submission" date="2017-10" db="EMBL/GenBank/DDBJ databases">
        <title>Draft genome of Longibacter Salinarum.</title>
        <authorList>
            <person name="Goh K.M."/>
            <person name="Shamsir M.S."/>
            <person name="Lim S.W."/>
        </authorList>
    </citation>
    <scope>NUCLEOTIDE SEQUENCE [LARGE SCALE GENOMIC DNA]</scope>
    <source>
        <strain evidence="2 3">KCTC 52045</strain>
    </source>
</reference>
<keyword evidence="3" id="KW-1185">Reference proteome</keyword>
<accession>A0A2A8D094</accession>
<dbReference type="Proteomes" id="UP000220102">
    <property type="component" value="Unassembled WGS sequence"/>
</dbReference>
<evidence type="ECO:0000313" key="3">
    <source>
        <dbReference type="Proteomes" id="UP000220102"/>
    </source>
</evidence>
<organism evidence="2 3">
    <name type="scientific">Longibacter salinarum</name>
    <dbReference type="NCBI Taxonomy" id="1850348"/>
    <lineage>
        <taxon>Bacteria</taxon>
        <taxon>Pseudomonadati</taxon>
        <taxon>Rhodothermota</taxon>
        <taxon>Rhodothermia</taxon>
        <taxon>Rhodothermales</taxon>
        <taxon>Salisaetaceae</taxon>
        <taxon>Longibacter</taxon>
    </lineage>
</organism>
<dbReference type="AlphaFoldDB" id="A0A2A8D094"/>
<proteinExistence type="predicted"/>
<evidence type="ECO:0000256" key="1">
    <source>
        <dbReference type="SAM" id="SignalP"/>
    </source>
</evidence>
<protein>
    <submittedName>
        <fullName evidence="2">Uncharacterized protein</fullName>
    </submittedName>
</protein>
<feature type="chain" id="PRO_5013015583" evidence="1">
    <location>
        <begin position="24"/>
        <end position="164"/>
    </location>
</feature>
<comment type="caution">
    <text evidence="2">The sequence shown here is derived from an EMBL/GenBank/DDBJ whole genome shotgun (WGS) entry which is preliminary data.</text>
</comment>
<dbReference type="EMBL" id="PDEQ01000002">
    <property type="protein sequence ID" value="PEN14290.1"/>
    <property type="molecule type" value="Genomic_DNA"/>
</dbReference>
<evidence type="ECO:0000313" key="2">
    <source>
        <dbReference type="EMBL" id="PEN14290.1"/>
    </source>
</evidence>
<keyword evidence="1" id="KW-0732">Signal</keyword>
<feature type="signal peptide" evidence="1">
    <location>
        <begin position="1"/>
        <end position="23"/>
    </location>
</feature>
<name>A0A2A8D094_9BACT</name>